<protein>
    <recommendedName>
        <fullName evidence="5">DEAD/DEAH-box helicase domain-containing protein</fullName>
    </recommendedName>
</protein>
<dbReference type="Gene3D" id="3.40.50.300">
    <property type="entry name" value="P-loop containing nucleotide triphosphate hydrolases"/>
    <property type="match status" value="1"/>
</dbReference>
<dbReference type="GO" id="GO:0005829">
    <property type="term" value="C:cytosol"/>
    <property type="evidence" value="ECO:0007669"/>
    <property type="project" value="TreeGrafter"/>
</dbReference>
<dbReference type="InParanoid" id="A0A1E7F164"/>
<dbReference type="PANTHER" id="PTHR47959">
    <property type="entry name" value="ATP-DEPENDENT RNA HELICASE RHLE-RELATED"/>
    <property type="match status" value="1"/>
</dbReference>
<keyword evidence="7" id="KW-1185">Reference proteome</keyword>
<feature type="non-terminal residue" evidence="6">
    <location>
        <position position="1"/>
    </location>
</feature>
<dbReference type="KEGG" id="fcy:FRACYDRAFT_165958"/>
<evidence type="ECO:0000259" key="5">
    <source>
        <dbReference type="Pfam" id="PF00270"/>
    </source>
</evidence>
<dbReference type="EMBL" id="KV784366">
    <property type="protein sequence ID" value="OEU11844.1"/>
    <property type="molecule type" value="Genomic_DNA"/>
</dbReference>
<dbReference type="InterPro" id="IPR011545">
    <property type="entry name" value="DEAD/DEAH_box_helicase_dom"/>
</dbReference>
<dbReference type="GO" id="GO:0003676">
    <property type="term" value="F:nucleic acid binding"/>
    <property type="evidence" value="ECO:0007669"/>
    <property type="project" value="InterPro"/>
</dbReference>
<accession>A0A1E7F164</accession>
<evidence type="ECO:0000256" key="3">
    <source>
        <dbReference type="ARBA" id="ARBA00022806"/>
    </source>
</evidence>
<gene>
    <name evidence="6" type="ORF">FRACYDRAFT_165958</name>
</gene>
<dbReference type="InterPro" id="IPR050079">
    <property type="entry name" value="DEAD_box_RNA_helicase"/>
</dbReference>
<dbReference type="InterPro" id="IPR027417">
    <property type="entry name" value="P-loop_NTPase"/>
</dbReference>
<keyword evidence="3" id="KW-0347">Helicase</keyword>
<dbReference type="Pfam" id="PF00270">
    <property type="entry name" value="DEAD"/>
    <property type="match status" value="1"/>
</dbReference>
<feature type="non-terminal residue" evidence="6">
    <location>
        <position position="54"/>
    </location>
</feature>
<keyword evidence="1" id="KW-0547">Nucleotide-binding</keyword>
<evidence type="ECO:0000256" key="2">
    <source>
        <dbReference type="ARBA" id="ARBA00022801"/>
    </source>
</evidence>
<name>A0A1E7F164_9STRA</name>
<evidence type="ECO:0000313" key="7">
    <source>
        <dbReference type="Proteomes" id="UP000095751"/>
    </source>
</evidence>
<evidence type="ECO:0000256" key="4">
    <source>
        <dbReference type="ARBA" id="ARBA00022840"/>
    </source>
</evidence>
<keyword evidence="2" id="KW-0378">Hydrolase</keyword>
<evidence type="ECO:0000313" key="6">
    <source>
        <dbReference type="EMBL" id="OEU11844.1"/>
    </source>
</evidence>
<dbReference type="GO" id="GO:0005524">
    <property type="term" value="F:ATP binding"/>
    <property type="evidence" value="ECO:0007669"/>
    <property type="project" value="UniProtKB-KW"/>
</dbReference>
<organism evidence="6 7">
    <name type="scientific">Fragilariopsis cylindrus CCMP1102</name>
    <dbReference type="NCBI Taxonomy" id="635003"/>
    <lineage>
        <taxon>Eukaryota</taxon>
        <taxon>Sar</taxon>
        <taxon>Stramenopiles</taxon>
        <taxon>Ochrophyta</taxon>
        <taxon>Bacillariophyta</taxon>
        <taxon>Bacillariophyceae</taxon>
        <taxon>Bacillariophycidae</taxon>
        <taxon>Bacillariales</taxon>
        <taxon>Bacillariaceae</taxon>
        <taxon>Fragilariopsis</taxon>
    </lineage>
</organism>
<dbReference type="GO" id="GO:0003724">
    <property type="term" value="F:RNA helicase activity"/>
    <property type="evidence" value="ECO:0007669"/>
    <property type="project" value="TreeGrafter"/>
</dbReference>
<dbReference type="AlphaFoldDB" id="A0A1E7F164"/>
<dbReference type="PANTHER" id="PTHR47959:SF13">
    <property type="entry name" value="ATP-DEPENDENT RNA HELICASE RHLE"/>
    <property type="match status" value="1"/>
</dbReference>
<evidence type="ECO:0000256" key="1">
    <source>
        <dbReference type="ARBA" id="ARBA00022741"/>
    </source>
</evidence>
<reference evidence="6 7" key="1">
    <citation type="submission" date="2016-09" db="EMBL/GenBank/DDBJ databases">
        <title>Extensive genetic diversity and differential bi-allelic expression allows diatom success in the polar Southern Ocean.</title>
        <authorList>
            <consortium name="DOE Joint Genome Institute"/>
            <person name="Mock T."/>
            <person name="Otillar R.P."/>
            <person name="Strauss J."/>
            <person name="Dupont C."/>
            <person name="Frickenhaus S."/>
            <person name="Maumus F."/>
            <person name="Mcmullan M."/>
            <person name="Sanges R."/>
            <person name="Schmutz J."/>
            <person name="Toseland A."/>
            <person name="Valas R."/>
            <person name="Veluchamy A."/>
            <person name="Ward B.J."/>
            <person name="Allen A."/>
            <person name="Barry K."/>
            <person name="Falciatore A."/>
            <person name="Ferrante M."/>
            <person name="Fortunato A.E."/>
            <person name="Gloeckner G."/>
            <person name="Gruber A."/>
            <person name="Hipkin R."/>
            <person name="Janech M."/>
            <person name="Kroth P."/>
            <person name="Leese F."/>
            <person name="Lindquist E."/>
            <person name="Lyon B.R."/>
            <person name="Martin J."/>
            <person name="Mayer C."/>
            <person name="Parker M."/>
            <person name="Quesneville H."/>
            <person name="Raymond J."/>
            <person name="Uhlig C."/>
            <person name="Valentin K.U."/>
            <person name="Worden A.Z."/>
            <person name="Armbrust E.V."/>
            <person name="Bowler C."/>
            <person name="Green B."/>
            <person name="Moulton V."/>
            <person name="Van Oosterhout C."/>
            <person name="Grigoriev I."/>
        </authorList>
    </citation>
    <scope>NUCLEOTIDE SEQUENCE [LARGE SCALE GENOMIC DNA]</scope>
    <source>
        <strain evidence="6 7">CCMP1102</strain>
    </source>
</reference>
<dbReference type="Proteomes" id="UP000095751">
    <property type="component" value="Unassembled WGS sequence"/>
</dbReference>
<dbReference type="OrthoDB" id="44251at2759"/>
<feature type="domain" description="DEAD/DEAH-box helicase" evidence="5">
    <location>
        <begin position="18"/>
        <end position="53"/>
    </location>
</feature>
<dbReference type="GO" id="GO:0016787">
    <property type="term" value="F:hydrolase activity"/>
    <property type="evidence" value="ECO:0007669"/>
    <property type="project" value="UniProtKB-KW"/>
</dbReference>
<sequence>LSETAGKALGKAQFTTPTPIQKNGLPLMMKGESVVLHAETGSGKTLAYLLPITE</sequence>
<dbReference type="SUPFAM" id="SSF52540">
    <property type="entry name" value="P-loop containing nucleoside triphosphate hydrolases"/>
    <property type="match status" value="1"/>
</dbReference>
<keyword evidence="4" id="KW-0067">ATP-binding</keyword>
<proteinExistence type="predicted"/>